<keyword evidence="1" id="KW-0472">Membrane</keyword>
<dbReference type="KEGG" id="mpul:BLA55_03685"/>
<organism evidence="2 3">
    <name type="scientific">Mycoplasmopsis pullorum</name>
    <dbReference type="NCBI Taxonomy" id="48003"/>
    <lineage>
        <taxon>Bacteria</taxon>
        <taxon>Bacillati</taxon>
        <taxon>Mycoplasmatota</taxon>
        <taxon>Mycoplasmoidales</taxon>
        <taxon>Metamycoplasmataceae</taxon>
        <taxon>Mycoplasmopsis</taxon>
    </lineage>
</organism>
<dbReference type="Proteomes" id="UP000184322">
    <property type="component" value="Chromosome"/>
</dbReference>
<evidence type="ECO:0000313" key="2">
    <source>
        <dbReference type="EMBL" id="APJ38735.1"/>
    </source>
</evidence>
<keyword evidence="1" id="KW-0812">Transmembrane</keyword>
<evidence type="ECO:0000256" key="1">
    <source>
        <dbReference type="SAM" id="Phobius"/>
    </source>
</evidence>
<name>A0A1L4FSY2_9BACT</name>
<dbReference type="AlphaFoldDB" id="A0A1L4FSY2"/>
<dbReference type="STRING" id="48003.BLA55_03685"/>
<keyword evidence="1" id="KW-1133">Transmembrane helix</keyword>
<dbReference type="RefSeq" id="WP_073372736.1">
    <property type="nucleotide sequence ID" value="NZ_CP017813.1"/>
</dbReference>
<sequence>MEKNKKVSYSEFRTLFVIKVKNTIDQEKTKLVKVKRKGEIAKRQKFITSCEKLLNELSTRVIKDSDLVANNKVFDKMKSEETLRKLMPLFTFLVILIVSVAILITVFVVKDYSNNL</sequence>
<evidence type="ECO:0000313" key="3">
    <source>
        <dbReference type="Proteomes" id="UP000184322"/>
    </source>
</evidence>
<dbReference type="EMBL" id="CP017813">
    <property type="protein sequence ID" value="APJ38735.1"/>
    <property type="molecule type" value="Genomic_DNA"/>
</dbReference>
<proteinExistence type="predicted"/>
<feature type="transmembrane region" description="Helical" evidence="1">
    <location>
        <begin position="86"/>
        <end position="109"/>
    </location>
</feature>
<keyword evidence="3" id="KW-1185">Reference proteome</keyword>
<gene>
    <name evidence="2" type="ORF">BLA55_03685</name>
</gene>
<accession>A0A1L4FSY2</accession>
<protein>
    <submittedName>
        <fullName evidence="2">Uncharacterized protein</fullName>
    </submittedName>
</protein>
<reference evidence="3" key="1">
    <citation type="submission" date="2016-10" db="EMBL/GenBank/DDBJ databases">
        <authorList>
            <person name="Beylefeld A."/>
            <person name="Abolnik C."/>
        </authorList>
    </citation>
    <scope>NUCLEOTIDE SEQUENCE [LARGE SCALE GENOMIC DNA]</scope>
    <source>
        <strain evidence="3">B359_6</strain>
    </source>
</reference>